<sequence length="177" mass="19651">MPQPTSSEPDWLDLIITVGHPNPPGQHPEDPPRRATVTTRTYRGETVTLELDVLARAPGHVQVAQPRDGQEPWKAWISSGDVLQPMLWQVTCPYDDQGLVGAMMTAAGRVVLYCDGDGHVWLEPSQVSYGSAIVPRSSDWRVVEGVTVTPGTVRWATAEDLPAAWRAEPWQVYSREW</sequence>
<evidence type="ECO:0000313" key="1">
    <source>
        <dbReference type="EMBL" id="MBB2924493.1"/>
    </source>
</evidence>
<protein>
    <submittedName>
        <fullName evidence="1">Uncharacterized protein</fullName>
    </submittedName>
</protein>
<organism evidence="1 2">
    <name type="scientific">Cellulomonas cellasea</name>
    <dbReference type="NCBI Taxonomy" id="43670"/>
    <lineage>
        <taxon>Bacteria</taxon>
        <taxon>Bacillati</taxon>
        <taxon>Actinomycetota</taxon>
        <taxon>Actinomycetes</taxon>
        <taxon>Micrococcales</taxon>
        <taxon>Cellulomonadaceae</taxon>
        <taxon>Cellulomonas</taxon>
    </lineage>
</organism>
<dbReference type="AlphaFoldDB" id="A0A7W4UHY9"/>
<proteinExistence type="predicted"/>
<evidence type="ECO:0000313" key="2">
    <source>
        <dbReference type="Proteomes" id="UP000518206"/>
    </source>
</evidence>
<comment type="caution">
    <text evidence="1">The sequence shown here is derived from an EMBL/GenBank/DDBJ whole genome shotgun (WGS) entry which is preliminary data.</text>
</comment>
<reference evidence="1 2" key="2">
    <citation type="submission" date="2020-08" db="EMBL/GenBank/DDBJ databases">
        <authorList>
            <person name="Partida-Martinez L."/>
            <person name="Huntemann M."/>
            <person name="Clum A."/>
            <person name="Wang J."/>
            <person name="Palaniappan K."/>
            <person name="Ritter S."/>
            <person name="Chen I.-M."/>
            <person name="Stamatis D."/>
            <person name="Reddy T."/>
            <person name="O'Malley R."/>
            <person name="Daum C."/>
            <person name="Shapiro N."/>
            <person name="Ivanova N."/>
            <person name="Kyrpides N."/>
            <person name="Woyke T."/>
        </authorList>
    </citation>
    <scope>NUCLEOTIDE SEQUENCE [LARGE SCALE GENOMIC DNA]</scope>
    <source>
        <strain evidence="1 2">RAS26</strain>
    </source>
</reference>
<dbReference type="RefSeq" id="WP_183297282.1">
    <property type="nucleotide sequence ID" value="NZ_JACHVX010000005.1"/>
</dbReference>
<accession>A0A7W4UHY9</accession>
<gene>
    <name evidence="1" type="ORF">FHR80_003426</name>
</gene>
<name>A0A7W4UHY9_9CELL</name>
<dbReference type="EMBL" id="JACHVX010000005">
    <property type="protein sequence ID" value="MBB2924493.1"/>
    <property type="molecule type" value="Genomic_DNA"/>
</dbReference>
<reference evidence="1 2" key="1">
    <citation type="submission" date="2020-08" db="EMBL/GenBank/DDBJ databases">
        <title>The Agave Microbiome: Exploring the role of microbial communities in plant adaptations to desert environments.</title>
        <authorList>
            <person name="Partida-Martinez L.P."/>
        </authorList>
    </citation>
    <scope>NUCLEOTIDE SEQUENCE [LARGE SCALE GENOMIC DNA]</scope>
    <source>
        <strain evidence="1 2">RAS26</strain>
    </source>
</reference>
<dbReference type="Proteomes" id="UP000518206">
    <property type="component" value="Unassembled WGS sequence"/>
</dbReference>